<name>A0A1W6JWW2_9CREN</name>
<evidence type="ECO:0000256" key="2">
    <source>
        <dbReference type="ARBA" id="ARBA00011631"/>
    </source>
</evidence>
<accession>A0A1W6JWW2</accession>
<dbReference type="GeneID" id="41589441"/>
<dbReference type="Proteomes" id="UP000193404">
    <property type="component" value="Chromosome"/>
</dbReference>
<dbReference type="GO" id="GO:0019164">
    <property type="term" value="F:pyruvate synthase activity"/>
    <property type="evidence" value="ECO:0007669"/>
    <property type="project" value="UniProtKB-ARBA"/>
</dbReference>
<dbReference type="GO" id="GO:0018491">
    <property type="term" value="F:2-oxobutyrate synthase activity"/>
    <property type="evidence" value="ECO:0007669"/>
    <property type="project" value="UniProtKB-ARBA"/>
</dbReference>
<dbReference type="Gene3D" id="3.40.50.970">
    <property type="match status" value="2"/>
</dbReference>
<dbReference type="GO" id="GO:0047553">
    <property type="term" value="F:2-oxoglutarate synthase activity"/>
    <property type="evidence" value="ECO:0007669"/>
    <property type="project" value="UniProtKB-ARBA"/>
</dbReference>
<dbReference type="RefSeq" id="WP_148690477.1">
    <property type="nucleotide sequence ID" value="NZ_CP020477.1"/>
</dbReference>
<dbReference type="InterPro" id="IPR011766">
    <property type="entry name" value="TPP_enzyme_TPP-bd"/>
</dbReference>
<comment type="function">
    <text evidence="1">Catalyzes the coenzyme A-dependent oxidative decarboxylation of different 2-oxoacids such as 2-oxoglutarate, pyruvate and 2-oxobutyrate to form their CoA derivatives.</text>
</comment>
<protein>
    <recommendedName>
        <fullName evidence="3">2-oxoacid oxidoreductase (ferredoxin)</fullName>
        <ecNumber evidence="3">1.2.7.11</ecNumber>
    </recommendedName>
</protein>
<proteinExistence type="predicted"/>
<dbReference type="EC" id="1.2.7.11" evidence="3"/>
<dbReference type="STRING" id="282676.B6F84_00945"/>
<keyword evidence="9" id="KW-1185">Reference proteome</keyword>
<dbReference type="InterPro" id="IPR051479">
    <property type="entry name" value="PorB-like"/>
</dbReference>
<gene>
    <name evidence="8" type="ORF">B6F84_00945</name>
</gene>
<dbReference type="Pfam" id="PF02775">
    <property type="entry name" value="TPP_enzyme_C"/>
    <property type="match status" value="1"/>
</dbReference>
<evidence type="ECO:0000256" key="6">
    <source>
        <dbReference type="SAM" id="MobiDB-lite"/>
    </source>
</evidence>
<dbReference type="AlphaFoldDB" id="A0A1W6JWW2"/>
<keyword evidence="4" id="KW-0560">Oxidoreductase</keyword>
<evidence type="ECO:0000256" key="4">
    <source>
        <dbReference type="ARBA" id="ARBA00023002"/>
    </source>
</evidence>
<evidence type="ECO:0000313" key="9">
    <source>
        <dbReference type="Proteomes" id="UP000193404"/>
    </source>
</evidence>
<sequence>MSLGTRDILNKGRLLSGTSACPGCPENITMRLVSTALGKDAVFIVVAGCSSIIQGIGPNSVYNYPVLNIAFAAGPSAASGMARAFKMRGKKVKPVVWAGDGGTADIGFASLSGAAERNENILYICVDNEAYMNTGGHRSGSTPLGAKTPTTPAGKKENKKDLPLIMIAHHVPYVATASVGYPHDLMNKIAKAKDKDGFSYVQVLCPDPYGWLFDPSKTAELGKLAVQTCYWPLIEYNEGKLEISPESLHCLDIRTRKPVKEFLKMQGRYRNVPDETVKELEDYIDKMWIRFKELYEGKISI</sequence>
<comment type="subunit">
    <text evidence="2">Heterodimer composed of an alpha and a beta subunit.</text>
</comment>
<dbReference type="SUPFAM" id="SSF52518">
    <property type="entry name" value="Thiamin diphosphate-binding fold (THDP-binding)"/>
    <property type="match status" value="1"/>
</dbReference>
<evidence type="ECO:0000256" key="5">
    <source>
        <dbReference type="ARBA" id="ARBA00048893"/>
    </source>
</evidence>
<evidence type="ECO:0000313" key="8">
    <source>
        <dbReference type="EMBL" id="ARM74729.1"/>
    </source>
</evidence>
<dbReference type="InterPro" id="IPR029061">
    <property type="entry name" value="THDP-binding"/>
</dbReference>
<dbReference type="KEGG" id="aman:B6F84_00945"/>
<comment type="catalytic activity">
    <reaction evidence="5">
        <text>a 2-oxocarboxylate + 2 oxidized [2Fe-2S]-[ferredoxin] + CoA = an acyl-CoA + 2 reduced [2Fe-2S]-[ferredoxin] + CO2 + H(+)</text>
        <dbReference type="Rhea" id="RHEA:42316"/>
        <dbReference type="Rhea" id="RHEA-COMP:10000"/>
        <dbReference type="Rhea" id="RHEA-COMP:10001"/>
        <dbReference type="ChEBI" id="CHEBI:15378"/>
        <dbReference type="ChEBI" id="CHEBI:16526"/>
        <dbReference type="ChEBI" id="CHEBI:33737"/>
        <dbReference type="ChEBI" id="CHEBI:33738"/>
        <dbReference type="ChEBI" id="CHEBI:35179"/>
        <dbReference type="ChEBI" id="CHEBI:57287"/>
        <dbReference type="ChEBI" id="CHEBI:58342"/>
        <dbReference type="EC" id="1.2.7.11"/>
    </reaction>
</comment>
<reference evidence="8 9" key="1">
    <citation type="submission" date="2017-03" db="EMBL/GenBank/DDBJ databases">
        <title>Sulfur activation and transportation mechanism of thermophilic Archaea Acidianus manzaensis YN-25.</title>
        <authorList>
            <person name="Ma Y."/>
            <person name="Yang Y."/>
            <person name="Xia J."/>
        </authorList>
    </citation>
    <scope>NUCLEOTIDE SEQUENCE [LARGE SCALE GENOMIC DNA]</scope>
    <source>
        <strain evidence="8 9">YN-25</strain>
    </source>
</reference>
<dbReference type="PANTHER" id="PTHR42897">
    <property type="entry name" value="PYRUVATE SYNTHASE SUBUNIT PORB"/>
    <property type="match status" value="1"/>
</dbReference>
<dbReference type="NCBIfam" id="NF008819">
    <property type="entry name" value="PRK11865.1"/>
    <property type="match status" value="1"/>
</dbReference>
<organism evidence="8 9">
    <name type="scientific">Acidianus manzaensis</name>
    <dbReference type="NCBI Taxonomy" id="282676"/>
    <lineage>
        <taxon>Archaea</taxon>
        <taxon>Thermoproteota</taxon>
        <taxon>Thermoprotei</taxon>
        <taxon>Sulfolobales</taxon>
        <taxon>Sulfolobaceae</taxon>
        <taxon>Acidianus</taxon>
    </lineage>
</organism>
<feature type="region of interest" description="Disordered" evidence="6">
    <location>
        <begin position="137"/>
        <end position="156"/>
    </location>
</feature>
<dbReference type="GO" id="GO:0030976">
    <property type="term" value="F:thiamine pyrophosphate binding"/>
    <property type="evidence" value="ECO:0007669"/>
    <property type="project" value="InterPro"/>
</dbReference>
<dbReference type="PANTHER" id="PTHR42897:SF1">
    <property type="entry name" value="2-OXOACID OXIDOREDUCTASE (FERREDOXIN)"/>
    <property type="match status" value="1"/>
</dbReference>
<evidence type="ECO:0000259" key="7">
    <source>
        <dbReference type="Pfam" id="PF02775"/>
    </source>
</evidence>
<dbReference type="OrthoDB" id="296931at2157"/>
<feature type="domain" description="Thiamine pyrophosphate enzyme TPP-binding" evidence="7">
    <location>
        <begin position="48"/>
        <end position="203"/>
    </location>
</feature>
<evidence type="ECO:0000256" key="1">
    <source>
        <dbReference type="ARBA" id="ARBA00003908"/>
    </source>
</evidence>
<dbReference type="CDD" id="cd03376">
    <property type="entry name" value="TPP_PFOR_porB_like"/>
    <property type="match status" value="1"/>
</dbReference>
<evidence type="ECO:0000256" key="3">
    <source>
        <dbReference type="ARBA" id="ARBA00012691"/>
    </source>
</evidence>
<dbReference type="EMBL" id="CP020477">
    <property type="protein sequence ID" value="ARM74729.1"/>
    <property type="molecule type" value="Genomic_DNA"/>
</dbReference>